<evidence type="ECO:0000256" key="3">
    <source>
        <dbReference type="ARBA" id="ARBA00022475"/>
    </source>
</evidence>
<protein>
    <submittedName>
        <fullName evidence="10">Cytochrome c-type biogenesis protein</fullName>
    </submittedName>
</protein>
<dbReference type="Pfam" id="PF02683">
    <property type="entry name" value="DsbD_TM"/>
    <property type="match status" value="1"/>
</dbReference>
<dbReference type="RefSeq" id="WP_072904418.1">
    <property type="nucleotide sequence ID" value="NZ_FRAD01000027.1"/>
</dbReference>
<evidence type="ECO:0000256" key="2">
    <source>
        <dbReference type="ARBA" id="ARBA00006143"/>
    </source>
</evidence>
<evidence type="ECO:0000256" key="7">
    <source>
        <dbReference type="SAM" id="MobiDB-lite"/>
    </source>
</evidence>
<evidence type="ECO:0000313" key="11">
    <source>
        <dbReference type="Proteomes" id="UP000183952"/>
    </source>
</evidence>
<dbReference type="InterPro" id="IPR051790">
    <property type="entry name" value="Cytochrome_c-biogenesis_DsbD"/>
</dbReference>
<sequence length="419" mass="46384">MMFSIETGVPFLTVFVQGILSFLSPCILPIIPLYVSYFAGGAKIEDENGNIRYPRGKIMMNTFFFVLGISATFFLLGFGFTTIGKFFNNNRIWFARISGIIMILFGLYQFGFFGKSKAFEREHRLNIGMGNKAMGPLTALIMGFTFSFAWTPCVGPILGSVLLMAGSSATATKAFLLICVYTLGFVIPFILVGLFTGTVLEFFKKHVNVVRYTVKIGALLMIVMGIMTLTGFMNNITGYMSQTSDTKPDVEQGTSSSKEENASEGDTSQSEDKKVIEAPDFEFTDQYGKKHKLSNYKGKTVFINFWATWCPPCRGELPDIEALYKEYGGNEKDLVVLGMVAPNLGREGSAEDIKKFLEKNGYTFPVLMDNSGESFSKYGIRAFPTTFIVNTKGQIEGYVESALTADMMKSIVKEAMGTK</sequence>
<feature type="transmembrane region" description="Helical" evidence="8">
    <location>
        <begin position="212"/>
        <end position="233"/>
    </location>
</feature>
<dbReference type="GO" id="GO:0005886">
    <property type="term" value="C:plasma membrane"/>
    <property type="evidence" value="ECO:0007669"/>
    <property type="project" value="UniProtKB-SubCell"/>
</dbReference>
<evidence type="ECO:0000256" key="6">
    <source>
        <dbReference type="ARBA" id="ARBA00023136"/>
    </source>
</evidence>
<feature type="transmembrane region" description="Helical" evidence="8">
    <location>
        <begin position="12"/>
        <end position="37"/>
    </location>
</feature>
<keyword evidence="5 8" id="KW-1133">Transmembrane helix</keyword>
<dbReference type="GO" id="GO:0016491">
    <property type="term" value="F:oxidoreductase activity"/>
    <property type="evidence" value="ECO:0007669"/>
    <property type="project" value="InterPro"/>
</dbReference>
<keyword evidence="4 8" id="KW-0812">Transmembrane</keyword>
<feature type="transmembrane region" description="Helical" evidence="8">
    <location>
        <begin position="58"/>
        <end position="80"/>
    </location>
</feature>
<dbReference type="GO" id="GO:0017004">
    <property type="term" value="P:cytochrome complex assembly"/>
    <property type="evidence" value="ECO:0007669"/>
    <property type="project" value="InterPro"/>
</dbReference>
<dbReference type="PROSITE" id="PS00194">
    <property type="entry name" value="THIOREDOXIN_1"/>
    <property type="match status" value="1"/>
</dbReference>
<dbReference type="PANTHER" id="PTHR31272">
    <property type="entry name" value="CYTOCHROME C-TYPE BIOGENESIS PROTEIN HI_1454-RELATED"/>
    <property type="match status" value="1"/>
</dbReference>
<dbReference type="CDD" id="cd02966">
    <property type="entry name" value="TlpA_like_family"/>
    <property type="match status" value="1"/>
</dbReference>
<evidence type="ECO:0000256" key="5">
    <source>
        <dbReference type="ARBA" id="ARBA00022989"/>
    </source>
</evidence>
<comment type="subcellular location">
    <subcellularLocation>
        <location evidence="1">Cell membrane</location>
        <topology evidence="1">Multi-pass membrane protein</topology>
    </subcellularLocation>
</comment>
<dbReference type="EMBL" id="FRAD01000027">
    <property type="protein sequence ID" value="SHK42677.1"/>
    <property type="molecule type" value="Genomic_DNA"/>
</dbReference>
<dbReference type="Pfam" id="PF00578">
    <property type="entry name" value="AhpC-TSA"/>
    <property type="match status" value="1"/>
</dbReference>
<accession>A0A1M6SDQ0</accession>
<dbReference type="InterPro" id="IPR017937">
    <property type="entry name" value="Thioredoxin_CS"/>
</dbReference>
<feature type="transmembrane region" description="Helical" evidence="8">
    <location>
        <begin position="174"/>
        <end position="200"/>
    </location>
</feature>
<evidence type="ECO:0000256" key="4">
    <source>
        <dbReference type="ARBA" id="ARBA00022692"/>
    </source>
</evidence>
<keyword evidence="3" id="KW-1003">Cell membrane</keyword>
<dbReference type="InterPro" id="IPR036249">
    <property type="entry name" value="Thioredoxin-like_sf"/>
</dbReference>
<feature type="domain" description="Thioredoxin" evidence="9">
    <location>
        <begin position="272"/>
        <end position="417"/>
    </location>
</feature>
<evidence type="ECO:0000256" key="1">
    <source>
        <dbReference type="ARBA" id="ARBA00004651"/>
    </source>
</evidence>
<feature type="region of interest" description="Disordered" evidence="7">
    <location>
        <begin position="243"/>
        <end position="271"/>
    </location>
</feature>
<dbReference type="OrthoDB" id="9809733at2"/>
<dbReference type="InterPro" id="IPR003834">
    <property type="entry name" value="Cyt_c_assmbl_TM_dom"/>
</dbReference>
<proteinExistence type="inferred from homology"/>
<dbReference type="InterPro" id="IPR000866">
    <property type="entry name" value="AhpC/TSA"/>
</dbReference>
<organism evidence="10 11">
    <name type="scientific">Hathewaya proteolytica DSM 3090</name>
    <dbReference type="NCBI Taxonomy" id="1121331"/>
    <lineage>
        <taxon>Bacteria</taxon>
        <taxon>Bacillati</taxon>
        <taxon>Bacillota</taxon>
        <taxon>Clostridia</taxon>
        <taxon>Eubacteriales</taxon>
        <taxon>Clostridiaceae</taxon>
        <taxon>Hathewaya</taxon>
    </lineage>
</organism>
<dbReference type="STRING" id="1121331.SAMN02745248_02521"/>
<name>A0A1M6SDQ0_9CLOT</name>
<dbReference type="PROSITE" id="PS51352">
    <property type="entry name" value="THIOREDOXIN_2"/>
    <property type="match status" value="1"/>
</dbReference>
<gene>
    <name evidence="10" type="ORF">SAMN02745248_02521</name>
</gene>
<evidence type="ECO:0000256" key="8">
    <source>
        <dbReference type="SAM" id="Phobius"/>
    </source>
</evidence>
<evidence type="ECO:0000259" key="9">
    <source>
        <dbReference type="PROSITE" id="PS51352"/>
    </source>
</evidence>
<dbReference type="GO" id="GO:0016209">
    <property type="term" value="F:antioxidant activity"/>
    <property type="evidence" value="ECO:0007669"/>
    <property type="project" value="InterPro"/>
</dbReference>
<keyword evidence="11" id="KW-1185">Reference proteome</keyword>
<feature type="transmembrane region" description="Helical" evidence="8">
    <location>
        <begin position="92"/>
        <end position="113"/>
    </location>
</feature>
<dbReference type="AlphaFoldDB" id="A0A1M6SDQ0"/>
<dbReference type="Gene3D" id="3.40.30.10">
    <property type="entry name" value="Glutaredoxin"/>
    <property type="match status" value="1"/>
</dbReference>
<feature type="transmembrane region" description="Helical" evidence="8">
    <location>
        <begin position="134"/>
        <end position="162"/>
    </location>
</feature>
<keyword evidence="6 8" id="KW-0472">Membrane</keyword>
<evidence type="ECO:0000313" key="10">
    <source>
        <dbReference type="EMBL" id="SHK42677.1"/>
    </source>
</evidence>
<reference evidence="10 11" key="1">
    <citation type="submission" date="2016-11" db="EMBL/GenBank/DDBJ databases">
        <authorList>
            <person name="Jaros S."/>
            <person name="Januszkiewicz K."/>
            <person name="Wedrychowicz H."/>
        </authorList>
    </citation>
    <scope>NUCLEOTIDE SEQUENCE [LARGE SCALE GENOMIC DNA]</scope>
    <source>
        <strain evidence="10 11">DSM 3090</strain>
    </source>
</reference>
<dbReference type="PANTHER" id="PTHR31272:SF4">
    <property type="entry name" value="CYTOCHROME C-TYPE BIOGENESIS PROTEIN HI_1454-RELATED"/>
    <property type="match status" value="1"/>
</dbReference>
<dbReference type="Proteomes" id="UP000183952">
    <property type="component" value="Unassembled WGS sequence"/>
</dbReference>
<dbReference type="InterPro" id="IPR013766">
    <property type="entry name" value="Thioredoxin_domain"/>
</dbReference>
<comment type="similarity">
    <text evidence="2">Belongs to the DsbD family.</text>
</comment>
<dbReference type="SUPFAM" id="SSF52833">
    <property type="entry name" value="Thioredoxin-like"/>
    <property type="match status" value="1"/>
</dbReference>